<evidence type="ECO:0000256" key="4">
    <source>
        <dbReference type="ARBA" id="ARBA00023125"/>
    </source>
</evidence>
<dbReference type="EMBL" id="CP031305">
    <property type="protein sequence ID" value="QCC55278.1"/>
    <property type="molecule type" value="Genomic_DNA"/>
</dbReference>
<dbReference type="Pfam" id="PF00072">
    <property type="entry name" value="Response_reg"/>
    <property type="match status" value="1"/>
</dbReference>
<proteinExistence type="predicted"/>
<gene>
    <name evidence="8" type="ORF">DV706_12865</name>
</gene>
<dbReference type="KEGG" id="nbg:DV706_12865"/>
<dbReference type="Pfam" id="PF08663">
    <property type="entry name" value="HalX"/>
    <property type="match status" value="1"/>
</dbReference>
<protein>
    <submittedName>
        <fullName evidence="8">Response regulator</fullName>
    </submittedName>
</protein>
<feature type="modified residue" description="4-aspartylphosphate" evidence="6">
    <location>
        <position position="54"/>
    </location>
</feature>
<keyword evidence="2" id="KW-0902">Two-component regulatory system</keyword>
<dbReference type="GO" id="GO:0000976">
    <property type="term" value="F:transcription cis-regulatory region binding"/>
    <property type="evidence" value="ECO:0007669"/>
    <property type="project" value="TreeGrafter"/>
</dbReference>
<sequence>MTVDTTSVVIVENEPDLASLYTTWLEETYDVEMASDGETARAVIDGTIDVVLFDRRIPGLSGEALLTMLQERDLECRVAMITAVEPTFDIIEAAVDDYLVKPVSKDELLRIVEQLVLRSSYDEQLQQFFALASTKALFDAEKTAAERKSSDEYARLQDQLAVCRVRVEETMTELFDQGCYRRLYQDLTCEPTP</sequence>
<dbReference type="InterPro" id="IPR011006">
    <property type="entry name" value="CheY-like_superfamily"/>
</dbReference>
<evidence type="ECO:0000256" key="3">
    <source>
        <dbReference type="ARBA" id="ARBA00023015"/>
    </source>
</evidence>
<dbReference type="CDD" id="cd00156">
    <property type="entry name" value="REC"/>
    <property type="match status" value="1"/>
</dbReference>
<dbReference type="InterPro" id="IPR001789">
    <property type="entry name" value="Sig_transdc_resp-reg_receiver"/>
</dbReference>
<name>A0A4D6HPV2_9EURY</name>
<organism evidence="8 9">
    <name type="scientific">Natronorubrum bangense</name>
    <dbReference type="NCBI Taxonomy" id="61858"/>
    <lineage>
        <taxon>Archaea</taxon>
        <taxon>Methanobacteriati</taxon>
        <taxon>Methanobacteriota</taxon>
        <taxon>Stenosarchaea group</taxon>
        <taxon>Halobacteria</taxon>
        <taxon>Halobacteriales</taxon>
        <taxon>Natrialbaceae</taxon>
        <taxon>Natronorubrum</taxon>
    </lineage>
</organism>
<evidence type="ECO:0000256" key="6">
    <source>
        <dbReference type="PROSITE-ProRule" id="PRU00169"/>
    </source>
</evidence>
<keyword evidence="3" id="KW-0805">Transcription regulation</keyword>
<dbReference type="Gene3D" id="3.40.50.2300">
    <property type="match status" value="1"/>
</dbReference>
<dbReference type="Proteomes" id="UP000296822">
    <property type="component" value="Chromosome"/>
</dbReference>
<keyword evidence="5" id="KW-0804">Transcription</keyword>
<dbReference type="GO" id="GO:0005829">
    <property type="term" value="C:cytosol"/>
    <property type="evidence" value="ECO:0007669"/>
    <property type="project" value="TreeGrafter"/>
</dbReference>
<feature type="domain" description="Response regulatory" evidence="7">
    <location>
        <begin position="7"/>
        <end position="116"/>
    </location>
</feature>
<evidence type="ECO:0000313" key="9">
    <source>
        <dbReference type="Proteomes" id="UP000296822"/>
    </source>
</evidence>
<dbReference type="InterPro" id="IPR013971">
    <property type="entry name" value="HalX_domain"/>
</dbReference>
<dbReference type="PANTHER" id="PTHR48111">
    <property type="entry name" value="REGULATOR OF RPOS"/>
    <property type="match status" value="1"/>
</dbReference>
<accession>A0A4D6HPV2</accession>
<dbReference type="PANTHER" id="PTHR48111:SF1">
    <property type="entry name" value="TWO-COMPONENT RESPONSE REGULATOR ORR33"/>
    <property type="match status" value="1"/>
</dbReference>
<keyword evidence="4" id="KW-0238">DNA-binding</keyword>
<dbReference type="GO" id="GO:0000156">
    <property type="term" value="F:phosphorelay response regulator activity"/>
    <property type="evidence" value="ECO:0007669"/>
    <property type="project" value="TreeGrafter"/>
</dbReference>
<reference evidence="8 9" key="1">
    <citation type="journal article" date="2019" name="Nat. Commun.">
        <title>A new type of DNA phosphorothioation-based antiviral system in archaea.</title>
        <authorList>
            <person name="Xiong L."/>
            <person name="Liu S."/>
            <person name="Chen S."/>
            <person name="Xiao Y."/>
            <person name="Zhu B."/>
            <person name="Gao Y."/>
            <person name="Zhang Y."/>
            <person name="Chen B."/>
            <person name="Luo J."/>
            <person name="Deng Z."/>
            <person name="Chen X."/>
            <person name="Wang L."/>
            <person name="Chen S."/>
        </authorList>
    </citation>
    <scope>NUCLEOTIDE SEQUENCE [LARGE SCALE GENOMIC DNA]</scope>
    <source>
        <strain evidence="8 9">JCM 10635</strain>
    </source>
</reference>
<evidence type="ECO:0000256" key="5">
    <source>
        <dbReference type="ARBA" id="ARBA00023163"/>
    </source>
</evidence>
<evidence type="ECO:0000313" key="8">
    <source>
        <dbReference type="EMBL" id="QCC55278.1"/>
    </source>
</evidence>
<keyword evidence="1 6" id="KW-0597">Phosphoprotein</keyword>
<dbReference type="GO" id="GO:0032993">
    <property type="term" value="C:protein-DNA complex"/>
    <property type="evidence" value="ECO:0007669"/>
    <property type="project" value="TreeGrafter"/>
</dbReference>
<dbReference type="PROSITE" id="PS50110">
    <property type="entry name" value="RESPONSE_REGULATORY"/>
    <property type="match status" value="1"/>
</dbReference>
<evidence type="ECO:0000256" key="1">
    <source>
        <dbReference type="ARBA" id="ARBA00022553"/>
    </source>
</evidence>
<evidence type="ECO:0000259" key="7">
    <source>
        <dbReference type="PROSITE" id="PS50110"/>
    </source>
</evidence>
<evidence type="ECO:0000256" key="2">
    <source>
        <dbReference type="ARBA" id="ARBA00023012"/>
    </source>
</evidence>
<dbReference type="SUPFAM" id="SSF52172">
    <property type="entry name" value="CheY-like"/>
    <property type="match status" value="1"/>
</dbReference>
<dbReference type="GO" id="GO:0006355">
    <property type="term" value="P:regulation of DNA-templated transcription"/>
    <property type="evidence" value="ECO:0007669"/>
    <property type="project" value="TreeGrafter"/>
</dbReference>
<dbReference type="AlphaFoldDB" id="A0A4D6HPV2"/>
<dbReference type="InterPro" id="IPR039420">
    <property type="entry name" value="WalR-like"/>
</dbReference>
<dbReference type="SMART" id="SM00448">
    <property type="entry name" value="REC"/>
    <property type="match status" value="1"/>
</dbReference>
<dbReference type="GeneID" id="39852153"/>
<dbReference type="RefSeq" id="WP_006064492.1">
    <property type="nucleotide sequence ID" value="NZ_CP031305.1"/>
</dbReference>